<evidence type="ECO:0000313" key="3">
    <source>
        <dbReference type="Proteomes" id="UP001526426"/>
    </source>
</evidence>
<dbReference type="RefSeq" id="WP_265263323.1">
    <property type="nucleotide sequence ID" value="NZ_JAIHOM010000017.1"/>
</dbReference>
<accession>A0ABT3L272</accession>
<dbReference type="EMBL" id="JAIHOM010000017">
    <property type="protein sequence ID" value="MCW6035613.1"/>
    <property type="molecule type" value="Genomic_DNA"/>
</dbReference>
<protein>
    <recommendedName>
        <fullName evidence="4">DUF3592 domain-containing protein</fullName>
    </recommendedName>
</protein>
<evidence type="ECO:0000313" key="2">
    <source>
        <dbReference type="EMBL" id="MCW6035613.1"/>
    </source>
</evidence>
<feature type="transmembrane region" description="Helical" evidence="1">
    <location>
        <begin position="39"/>
        <end position="58"/>
    </location>
</feature>
<gene>
    <name evidence="2" type="ORF">K4A83_04915</name>
</gene>
<keyword evidence="1" id="KW-1133">Transmembrane helix</keyword>
<keyword evidence="3" id="KW-1185">Reference proteome</keyword>
<organism evidence="2 3">
    <name type="scientific">Spirulina subsalsa FACHB-351</name>
    <dbReference type="NCBI Taxonomy" id="234711"/>
    <lineage>
        <taxon>Bacteria</taxon>
        <taxon>Bacillati</taxon>
        <taxon>Cyanobacteriota</taxon>
        <taxon>Cyanophyceae</taxon>
        <taxon>Spirulinales</taxon>
        <taxon>Spirulinaceae</taxon>
        <taxon>Spirulina</taxon>
    </lineage>
</organism>
<dbReference type="Proteomes" id="UP001526426">
    <property type="component" value="Unassembled WGS sequence"/>
</dbReference>
<evidence type="ECO:0008006" key="4">
    <source>
        <dbReference type="Google" id="ProtNLM"/>
    </source>
</evidence>
<reference evidence="2 3" key="1">
    <citation type="submission" date="2021-08" db="EMBL/GenBank/DDBJ databases">
        <title>Draft genome sequence of Spirulina subsalsa with high tolerance to salinity and hype-accumulation of phycocyanin.</title>
        <authorList>
            <person name="Pei H."/>
            <person name="Jiang L."/>
        </authorList>
    </citation>
    <scope>NUCLEOTIDE SEQUENCE [LARGE SCALE GENOMIC DNA]</scope>
    <source>
        <strain evidence="2 3">FACHB-351</strain>
    </source>
</reference>
<proteinExistence type="predicted"/>
<sequence>MFSFKPLANLSLWQIILFGLVVGNFIFLGCAWLSTISTILMYAFLIFSFIIAAIFFSFSLNSGWQLVISIIFIVLSGISGVLGGQYYEVARGETVEQISVSEAVNYPKATIFYFNNGAVNNNAVTIYSRRVRNSADRTTRYYYYFVAPIVPSDWRIEDPISLWAACSTTASSINPCRRDWQVLHQAGLRVDSGSNSYYKQAIQKATEDYSLQANSDAPIIEWVADPIAALKQKRFLFLIMISVSNIAFIAASLINYTRIA</sequence>
<keyword evidence="1" id="KW-0472">Membrane</keyword>
<name>A0ABT3L272_9CYAN</name>
<feature type="transmembrane region" description="Helical" evidence="1">
    <location>
        <begin position="12"/>
        <end position="32"/>
    </location>
</feature>
<evidence type="ECO:0000256" key="1">
    <source>
        <dbReference type="SAM" id="Phobius"/>
    </source>
</evidence>
<feature type="transmembrane region" description="Helical" evidence="1">
    <location>
        <begin position="64"/>
        <end position="82"/>
    </location>
</feature>
<keyword evidence="1" id="KW-0812">Transmembrane</keyword>
<dbReference type="PROSITE" id="PS51257">
    <property type="entry name" value="PROKAR_LIPOPROTEIN"/>
    <property type="match status" value="1"/>
</dbReference>
<comment type="caution">
    <text evidence="2">The sequence shown here is derived from an EMBL/GenBank/DDBJ whole genome shotgun (WGS) entry which is preliminary data.</text>
</comment>
<feature type="transmembrane region" description="Helical" evidence="1">
    <location>
        <begin position="235"/>
        <end position="254"/>
    </location>
</feature>